<evidence type="ECO:0000256" key="2">
    <source>
        <dbReference type="ARBA" id="ARBA00009853"/>
    </source>
</evidence>
<evidence type="ECO:0000256" key="1">
    <source>
        <dbReference type="ARBA" id="ARBA00004141"/>
    </source>
</evidence>
<feature type="transmembrane region" description="Helical" evidence="6">
    <location>
        <begin position="31"/>
        <end position="55"/>
    </location>
</feature>
<name>A0A562UVB9_9SPHN</name>
<keyword evidence="3 6" id="KW-0812">Transmembrane</keyword>
<dbReference type="Proteomes" id="UP000320547">
    <property type="component" value="Unassembled WGS sequence"/>
</dbReference>
<keyword evidence="9" id="KW-1185">Reference proteome</keyword>
<evidence type="ECO:0000313" key="8">
    <source>
        <dbReference type="EMBL" id="TWJ09592.1"/>
    </source>
</evidence>
<evidence type="ECO:0000256" key="6">
    <source>
        <dbReference type="SAM" id="Phobius"/>
    </source>
</evidence>
<feature type="transmembrane region" description="Helical" evidence="6">
    <location>
        <begin position="97"/>
        <end position="115"/>
    </location>
</feature>
<feature type="transmembrane region" description="Helical" evidence="6">
    <location>
        <begin position="269"/>
        <end position="286"/>
    </location>
</feature>
<dbReference type="STRING" id="476157.GCA_001663155_02124"/>
<dbReference type="SUPFAM" id="SSF103481">
    <property type="entry name" value="Multidrug resistance efflux transporter EmrE"/>
    <property type="match status" value="2"/>
</dbReference>
<dbReference type="InterPro" id="IPR000620">
    <property type="entry name" value="EamA_dom"/>
</dbReference>
<dbReference type="Pfam" id="PF00892">
    <property type="entry name" value="EamA"/>
    <property type="match status" value="2"/>
</dbReference>
<gene>
    <name evidence="8" type="ORF">JN10_1229</name>
</gene>
<proteinExistence type="inferred from homology"/>
<evidence type="ECO:0000256" key="5">
    <source>
        <dbReference type="ARBA" id="ARBA00023136"/>
    </source>
</evidence>
<feature type="transmembrane region" description="Helical" evidence="6">
    <location>
        <begin position="176"/>
        <end position="194"/>
    </location>
</feature>
<feature type="transmembrane region" description="Helical" evidence="6">
    <location>
        <begin position="244"/>
        <end position="263"/>
    </location>
</feature>
<sequence length="293" mass="30600">MQDTRSGILLAVAGFATLSIGDAVLKSMAGLWPVTAVAALRFSIGAIALSAMLAYNEGAAGFRPTKPWLQVARGVCLAGASLSFFSAIFVMPLAETMAITFLSPVLTALLSGPLLGEKVRQAVWIACLFALVGVALILRPNLAELGWHAVLPLVSAVFFSLMIIANRASTGSGSALAMQAYMALIAVPILILASVGGEVAQIDGLRLSWPSADVIFRCAFVALTASTAHWLVYLGTTRAGASQIAPASYIQMLVATLLGWWFFGDVPDAITMAGAAIIIGAGLYLWRDGAQKE</sequence>
<evidence type="ECO:0000259" key="7">
    <source>
        <dbReference type="Pfam" id="PF00892"/>
    </source>
</evidence>
<evidence type="ECO:0000313" key="9">
    <source>
        <dbReference type="Proteomes" id="UP000320547"/>
    </source>
</evidence>
<organism evidence="8 9">
    <name type="scientific">Altererythrobacter ishigakiensis</name>
    <dbReference type="NCBI Taxonomy" id="476157"/>
    <lineage>
        <taxon>Bacteria</taxon>
        <taxon>Pseudomonadati</taxon>
        <taxon>Pseudomonadota</taxon>
        <taxon>Alphaproteobacteria</taxon>
        <taxon>Sphingomonadales</taxon>
        <taxon>Erythrobacteraceae</taxon>
        <taxon>Altererythrobacter</taxon>
    </lineage>
</organism>
<dbReference type="OrthoDB" id="148351at2"/>
<dbReference type="PANTHER" id="PTHR22911">
    <property type="entry name" value="ACYL-MALONYL CONDENSING ENZYME-RELATED"/>
    <property type="match status" value="1"/>
</dbReference>
<comment type="subcellular location">
    <subcellularLocation>
        <location evidence="1">Membrane</location>
        <topology evidence="1">Multi-pass membrane protein</topology>
    </subcellularLocation>
</comment>
<accession>A0A562UVB9</accession>
<comment type="similarity">
    <text evidence="2">Belongs to the drug/metabolite transporter (DMT) superfamily. 10 TMS drug/metabolite exporter (DME) (TC 2.A.7.3) family.</text>
</comment>
<feature type="transmembrane region" description="Helical" evidence="6">
    <location>
        <begin position="67"/>
        <end position="91"/>
    </location>
</feature>
<feature type="transmembrane region" description="Helical" evidence="6">
    <location>
        <begin position="214"/>
        <end position="232"/>
    </location>
</feature>
<dbReference type="EMBL" id="VLLK01000001">
    <property type="protein sequence ID" value="TWJ09592.1"/>
    <property type="molecule type" value="Genomic_DNA"/>
</dbReference>
<evidence type="ECO:0000256" key="3">
    <source>
        <dbReference type="ARBA" id="ARBA00022692"/>
    </source>
</evidence>
<dbReference type="GO" id="GO:0016020">
    <property type="term" value="C:membrane"/>
    <property type="evidence" value="ECO:0007669"/>
    <property type="project" value="UniProtKB-SubCell"/>
</dbReference>
<dbReference type="AlphaFoldDB" id="A0A562UVB9"/>
<dbReference type="PANTHER" id="PTHR22911:SF6">
    <property type="entry name" value="SOLUTE CARRIER FAMILY 35 MEMBER G1"/>
    <property type="match status" value="1"/>
</dbReference>
<keyword evidence="4 6" id="KW-1133">Transmembrane helix</keyword>
<feature type="transmembrane region" description="Helical" evidence="6">
    <location>
        <begin position="122"/>
        <end position="139"/>
    </location>
</feature>
<feature type="domain" description="EamA" evidence="7">
    <location>
        <begin position="6"/>
        <end position="138"/>
    </location>
</feature>
<evidence type="ECO:0000256" key="4">
    <source>
        <dbReference type="ARBA" id="ARBA00022989"/>
    </source>
</evidence>
<comment type="caution">
    <text evidence="8">The sequence shown here is derived from an EMBL/GenBank/DDBJ whole genome shotgun (WGS) entry which is preliminary data.</text>
</comment>
<feature type="domain" description="EamA" evidence="7">
    <location>
        <begin position="150"/>
        <end position="281"/>
    </location>
</feature>
<keyword evidence="5 6" id="KW-0472">Membrane</keyword>
<protein>
    <submittedName>
        <fullName evidence="8">Threonine/homoserine efflux transporter RhtA</fullName>
    </submittedName>
</protein>
<dbReference type="InterPro" id="IPR037185">
    <property type="entry name" value="EmrE-like"/>
</dbReference>
<feature type="transmembrane region" description="Helical" evidence="6">
    <location>
        <begin position="145"/>
        <end position="164"/>
    </location>
</feature>
<reference evidence="8 9" key="1">
    <citation type="submission" date="2019-07" db="EMBL/GenBank/DDBJ databases">
        <title>Genomic Encyclopedia of Archaeal and Bacterial Type Strains, Phase II (KMG-II): from individual species to whole genera.</title>
        <authorList>
            <person name="Goeker M."/>
        </authorList>
    </citation>
    <scope>NUCLEOTIDE SEQUENCE [LARGE SCALE GENOMIC DNA]</scope>
    <source>
        <strain evidence="8 9">ATCC BAA-2084</strain>
    </source>
</reference>